<evidence type="ECO:0000256" key="4">
    <source>
        <dbReference type="ARBA" id="ARBA00022741"/>
    </source>
</evidence>
<dbReference type="SUPFAM" id="SSF56801">
    <property type="entry name" value="Acetyl-CoA synthetase-like"/>
    <property type="match status" value="1"/>
</dbReference>
<feature type="domain" description="Acetyl-coenzyme A synthetase N-terminal" evidence="9">
    <location>
        <begin position="30"/>
        <end position="81"/>
    </location>
</feature>
<dbReference type="Gene3D" id="3.40.50.12780">
    <property type="entry name" value="N-terminal domain of ligase-like"/>
    <property type="match status" value="1"/>
</dbReference>
<reference evidence="10" key="1">
    <citation type="submission" date="2014-12" db="EMBL/GenBank/DDBJ databases">
        <authorList>
            <person name="Huang H.-H."/>
            <person name="Chen S.-C."/>
            <person name="Lai M.-C."/>
        </authorList>
    </citation>
    <scope>NUCLEOTIDE SEQUENCE</scope>
    <source>
        <strain evidence="10">K1F9705b</strain>
    </source>
</reference>
<dbReference type="GO" id="GO:0043427">
    <property type="term" value="P:carbon fixation by 3-hydroxypropionate cycle"/>
    <property type="evidence" value="ECO:0007669"/>
    <property type="project" value="UniProtKB-ARBA"/>
</dbReference>
<dbReference type="InterPro" id="IPR045851">
    <property type="entry name" value="AMP-bd_C_sf"/>
</dbReference>
<evidence type="ECO:0000259" key="9">
    <source>
        <dbReference type="Pfam" id="PF16177"/>
    </source>
</evidence>
<proteinExistence type="inferred from homology"/>
<keyword evidence="11" id="KW-1185">Reference proteome</keyword>
<keyword evidence="5" id="KW-0067">ATP-binding</keyword>
<protein>
    <recommendedName>
        <fullName evidence="2 6">Acetate--CoA ligase</fullName>
        <ecNumber evidence="2 6">6.2.1.1</ecNumber>
    </recommendedName>
</protein>
<dbReference type="OrthoDB" id="371752at2157"/>
<dbReference type="AlphaFoldDB" id="A0A8J8B7S2"/>
<dbReference type="GO" id="GO:0005829">
    <property type="term" value="C:cytosol"/>
    <property type="evidence" value="ECO:0007669"/>
    <property type="project" value="TreeGrafter"/>
</dbReference>
<feature type="domain" description="AMP-binding enzyme C-terminal" evidence="8">
    <location>
        <begin position="527"/>
        <end position="605"/>
    </location>
</feature>
<dbReference type="CDD" id="cd05966">
    <property type="entry name" value="ACS"/>
    <property type="match status" value="1"/>
</dbReference>
<dbReference type="EMBL" id="JWHL01000028">
    <property type="protein sequence ID" value="MBR1369972.1"/>
    <property type="molecule type" value="Genomic_DNA"/>
</dbReference>
<organism evidence="10 11">
    <name type="scientific">Methanocalculus chunghsingensis</name>
    <dbReference type="NCBI Taxonomy" id="156457"/>
    <lineage>
        <taxon>Archaea</taxon>
        <taxon>Methanobacteriati</taxon>
        <taxon>Methanobacteriota</taxon>
        <taxon>Stenosarchaea group</taxon>
        <taxon>Methanomicrobia</taxon>
        <taxon>Methanomicrobiales</taxon>
        <taxon>Methanocalculaceae</taxon>
        <taxon>Methanocalculus</taxon>
    </lineage>
</organism>
<dbReference type="GO" id="GO:0003987">
    <property type="term" value="F:acetate-CoA ligase activity"/>
    <property type="evidence" value="ECO:0007669"/>
    <property type="project" value="UniProtKB-UniRule"/>
</dbReference>
<accession>A0A8J8B7S2</accession>
<evidence type="ECO:0000259" key="7">
    <source>
        <dbReference type="Pfam" id="PF00501"/>
    </source>
</evidence>
<dbReference type="EC" id="6.2.1.1" evidence="2 6"/>
<gene>
    <name evidence="10" type="ORF">RJ53_10980</name>
</gene>
<keyword evidence="3" id="KW-0436">Ligase</keyword>
<evidence type="ECO:0000256" key="5">
    <source>
        <dbReference type="ARBA" id="ARBA00022840"/>
    </source>
</evidence>
<evidence type="ECO:0000256" key="3">
    <source>
        <dbReference type="ARBA" id="ARBA00022598"/>
    </source>
</evidence>
<name>A0A8J8B7S2_9EURY</name>
<dbReference type="PANTHER" id="PTHR24095:SF14">
    <property type="entry name" value="ACETYL-COENZYME A SYNTHETASE 1"/>
    <property type="match status" value="1"/>
</dbReference>
<dbReference type="Pfam" id="PF00501">
    <property type="entry name" value="AMP-binding"/>
    <property type="match status" value="1"/>
</dbReference>
<dbReference type="Pfam" id="PF16177">
    <property type="entry name" value="ACAS_N"/>
    <property type="match status" value="1"/>
</dbReference>
<dbReference type="RefSeq" id="WP_211531730.1">
    <property type="nucleotide sequence ID" value="NZ_JWHL01000028.1"/>
</dbReference>
<feature type="domain" description="AMP-dependent synthetase/ligase" evidence="7">
    <location>
        <begin position="83"/>
        <end position="471"/>
    </location>
</feature>
<keyword evidence="4" id="KW-0547">Nucleotide-binding</keyword>
<dbReference type="InterPro" id="IPR042099">
    <property type="entry name" value="ANL_N_sf"/>
</dbReference>
<evidence type="ECO:0000256" key="1">
    <source>
        <dbReference type="ARBA" id="ARBA00006432"/>
    </source>
</evidence>
<sequence length="628" mass="70710">MPEKQVTLSSKKYLPDPQYRKEAWCKDAAHAYQGFLTDPDGFWGRISQELEWFEPWEKVKEWEYPFARWFINGKCNMSYNCLDRNAAGPRRNKVALFWQGDDGSERSYTYWQLLREVERFANGLKSLGITKGDCVCIYMPNIPEQIVAMLACARIGAVHSVVFAGFGSDALHARITGAGAKIVITADASIRRGKTIPLKPILEEALINATTVDYIVVLRTQDPKIDLLPEFEKDFYELMESAEKNCPPEKMDAEDPLFILYTSGTTGQPKGIVHTTGGYMVGTYYTAKYILDIKDSDIYWCTADPGWITGHSYIVYGPLLAGATIFITESTPDYPDAGIWWKYIEKYGVSIFYTAPTAIRMFMRYGDEYPNRYDLSSLRILGSVGEPLNPEAFEWFYHVIGKEKLPILDTWWQTETGMHMITTMIGEPMKPGFAGRPIPGVLVDIVDKEGKPVPPGVSGQLIIKEPWPSMMRMVNQNEERYRQYWSGPDNSYGASDLAVRDEEGYIMILGRSDDLIIVSGHNIGTAEVESALVAHKAVAEAAVVGIPDEMKGNRIMAFVLLRDGFTETAKLKQDLLYHVRITLGPIAVPSDIRVVDQLPKTRSGKIMRRVLRAIEMGEDPGDLSTIDE</sequence>
<evidence type="ECO:0000259" key="8">
    <source>
        <dbReference type="Pfam" id="PF13193"/>
    </source>
</evidence>
<comment type="caution">
    <text evidence="10">The sequence shown here is derived from an EMBL/GenBank/DDBJ whole genome shotgun (WGS) entry which is preliminary data.</text>
</comment>
<dbReference type="Proteomes" id="UP000730161">
    <property type="component" value="Unassembled WGS sequence"/>
</dbReference>
<comment type="similarity">
    <text evidence="1">Belongs to the ATP-dependent AMP-binding enzyme family.</text>
</comment>
<dbReference type="GO" id="GO:0016208">
    <property type="term" value="F:AMP binding"/>
    <property type="evidence" value="ECO:0007669"/>
    <property type="project" value="InterPro"/>
</dbReference>
<dbReference type="InterPro" id="IPR020845">
    <property type="entry name" value="AMP-binding_CS"/>
</dbReference>
<evidence type="ECO:0000313" key="11">
    <source>
        <dbReference type="Proteomes" id="UP000730161"/>
    </source>
</evidence>
<dbReference type="Pfam" id="PF13193">
    <property type="entry name" value="AMP-binding_C"/>
    <property type="match status" value="1"/>
</dbReference>
<evidence type="ECO:0000313" key="10">
    <source>
        <dbReference type="EMBL" id="MBR1369972.1"/>
    </source>
</evidence>
<dbReference type="PROSITE" id="PS00455">
    <property type="entry name" value="AMP_BINDING"/>
    <property type="match status" value="1"/>
</dbReference>
<dbReference type="InterPro" id="IPR000873">
    <property type="entry name" value="AMP-dep_synth/lig_dom"/>
</dbReference>
<dbReference type="FunFam" id="3.40.50.12780:FF:000001">
    <property type="entry name" value="Acetyl-coenzyme A synthetase"/>
    <property type="match status" value="1"/>
</dbReference>
<evidence type="ECO:0000256" key="6">
    <source>
        <dbReference type="NCBIfam" id="TIGR02188"/>
    </source>
</evidence>
<dbReference type="InterPro" id="IPR011904">
    <property type="entry name" value="Ac_CoA_lig"/>
</dbReference>
<dbReference type="GO" id="GO:0043955">
    <property type="term" value="F:3-hydroxypropionyl-CoA synthetase activity"/>
    <property type="evidence" value="ECO:0007669"/>
    <property type="project" value="UniProtKB-ARBA"/>
</dbReference>
<dbReference type="InterPro" id="IPR032387">
    <property type="entry name" value="ACAS_N"/>
</dbReference>
<dbReference type="PANTHER" id="PTHR24095">
    <property type="entry name" value="ACETYL-COENZYME A SYNTHETASE"/>
    <property type="match status" value="1"/>
</dbReference>
<dbReference type="NCBIfam" id="TIGR02188">
    <property type="entry name" value="Ac_CoA_lig_AcsA"/>
    <property type="match status" value="1"/>
</dbReference>
<dbReference type="InterPro" id="IPR025110">
    <property type="entry name" value="AMP-bd_C"/>
</dbReference>
<dbReference type="GO" id="GO:0019427">
    <property type="term" value="P:acetyl-CoA biosynthetic process from acetate"/>
    <property type="evidence" value="ECO:0007669"/>
    <property type="project" value="UniProtKB-UniRule"/>
</dbReference>
<dbReference type="GO" id="GO:0005524">
    <property type="term" value="F:ATP binding"/>
    <property type="evidence" value="ECO:0007669"/>
    <property type="project" value="UniProtKB-KW"/>
</dbReference>
<evidence type="ECO:0000256" key="2">
    <source>
        <dbReference type="ARBA" id="ARBA00013275"/>
    </source>
</evidence>
<dbReference type="NCBIfam" id="NF001208">
    <property type="entry name" value="PRK00174.1"/>
    <property type="match status" value="1"/>
</dbReference>
<dbReference type="Gene3D" id="3.30.300.30">
    <property type="match status" value="1"/>
</dbReference>